<reference evidence="2" key="1">
    <citation type="submission" date="2019-03" db="EMBL/GenBank/DDBJ databases">
        <title>Genome sequencing and reference-guided assembly of Black Bengal Goat (Capra hircus).</title>
        <authorList>
            <person name="Siddiki A.Z."/>
            <person name="Baten A."/>
            <person name="Billah M."/>
            <person name="Alam M.A.U."/>
            <person name="Shawrob K.S.M."/>
            <person name="Saha S."/>
            <person name="Chowdhury M."/>
            <person name="Rahman A.H."/>
            <person name="Stear M."/>
            <person name="Miah G."/>
            <person name="Das G.B."/>
            <person name="Hossain M.M."/>
            <person name="Kumkum M."/>
            <person name="Islam M.S."/>
            <person name="Mollah A.M."/>
            <person name="Ahsan A."/>
            <person name="Tusar F."/>
            <person name="Khan M.K.I."/>
        </authorList>
    </citation>
    <scope>NUCLEOTIDE SEQUENCE [LARGE SCALE GENOMIC DNA]</scope>
</reference>
<evidence type="ECO:0000313" key="2">
    <source>
        <dbReference type="Ensembl" id="ENSCHIP00010002943.1"/>
    </source>
</evidence>
<accession>A0A8C2NBZ0</accession>
<feature type="region of interest" description="Disordered" evidence="1">
    <location>
        <begin position="43"/>
        <end position="62"/>
    </location>
</feature>
<sequence>VHVFSSSPRVYSPLLLFLPFIVFRERTQSPMYSTPWASSTASCKEESHGEVSPSPTPPSEWEETPLIFTVGQNVNMGARGTPKRTWGSLFLEQSMTKTCVQAHLVNPMHLEAIGTHIQGATLALPCLPGLILRPYIAIGLFRRSQTPFASPRVYWSSSELELVEKTAAPVGAPTRAPGNPVRIGTVAMAPKMLPKHPHSPEENGPGADASLHSSLAGAPLPGFASTPTRLLPKRLIKVCSSPHSRPPPRFHTVCSQAPPRPGVNAHLH</sequence>
<dbReference type="PANTHER" id="PTHR40708:SF1">
    <property type="entry name" value="RIKEN CDNA 1700113H08 GENE"/>
    <property type="match status" value="1"/>
</dbReference>
<dbReference type="Pfam" id="PF15380">
    <property type="entry name" value="DUF4607"/>
    <property type="match status" value="1"/>
</dbReference>
<name>A0A8C2NBZ0_CAPHI</name>
<proteinExistence type="predicted"/>
<evidence type="ECO:0000256" key="1">
    <source>
        <dbReference type="SAM" id="MobiDB-lite"/>
    </source>
</evidence>
<dbReference type="Ensembl" id="ENSCHIT00010004011.1">
    <property type="protein sequence ID" value="ENSCHIP00010002943.1"/>
    <property type="gene ID" value="ENSCHIG00010002090.1"/>
</dbReference>
<organism evidence="2">
    <name type="scientific">Capra hircus</name>
    <name type="common">Goat</name>
    <dbReference type="NCBI Taxonomy" id="9925"/>
    <lineage>
        <taxon>Eukaryota</taxon>
        <taxon>Metazoa</taxon>
        <taxon>Chordata</taxon>
        <taxon>Craniata</taxon>
        <taxon>Vertebrata</taxon>
        <taxon>Euteleostomi</taxon>
        <taxon>Mammalia</taxon>
        <taxon>Eutheria</taxon>
        <taxon>Laurasiatheria</taxon>
        <taxon>Artiodactyla</taxon>
        <taxon>Ruminantia</taxon>
        <taxon>Pecora</taxon>
        <taxon>Bovidae</taxon>
        <taxon>Caprinae</taxon>
        <taxon>Capra</taxon>
    </lineage>
</organism>
<protein>
    <submittedName>
        <fullName evidence="2">Uncharacterized protein</fullName>
    </submittedName>
</protein>
<reference evidence="2" key="2">
    <citation type="submission" date="2025-08" db="UniProtKB">
        <authorList>
            <consortium name="Ensembl"/>
        </authorList>
    </citation>
    <scope>IDENTIFICATION</scope>
</reference>
<dbReference type="AlphaFoldDB" id="A0A8C2NBZ0"/>
<feature type="region of interest" description="Disordered" evidence="1">
    <location>
        <begin position="239"/>
        <end position="268"/>
    </location>
</feature>
<feature type="region of interest" description="Disordered" evidence="1">
    <location>
        <begin position="191"/>
        <end position="214"/>
    </location>
</feature>
<dbReference type="PANTHER" id="PTHR40708">
    <property type="entry name" value="RIKEN CDNA 1700113H08 GENE"/>
    <property type="match status" value="1"/>
</dbReference>
<dbReference type="InterPro" id="IPR029288">
    <property type="entry name" value="DUF4607"/>
</dbReference>